<sequence length="393" mass="44308">MASKQLGKFKQWAGEVIAVRDKTVVTDEFRELEHDIELRRRGLYKLHLASEDYQCAVAKKKESEVVDGDEKLLSIDALGCVMIQHGEEFGEDSAFGTSLVNLGRAHCQVAALQEAFALQFDDTFLASIRRAEDEIKEYQAQRKKLESRRLSYDAAITKAEKIRNGKKEKEKDILEAEDGLEKAKSRYEEMLEDVRARMYAIQENELDLLRALTAFLNDEVHFVEQYLEVLKEARAGWIDEATLTQMDSAKRKRPPPRPVADSRVGSVRSMKSVSKHSLAESPPDSDSNEDTHPKESRISRALSLRKSDSGSHSHGNVSRPRSRANSTTTVGSISEKDKDKDKEKEKEKEKKRQSVAGWATSKVSSLAHRGKKDKAKSKSKADVHDLLASIRLP</sequence>
<protein>
    <submittedName>
        <fullName evidence="1">Uncharacterized protein</fullName>
    </submittedName>
</protein>
<dbReference type="Proteomes" id="UP001148662">
    <property type="component" value="Unassembled WGS sequence"/>
</dbReference>
<keyword evidence="2" id="KW-1185">Reference proteome</keyword>
<evidence type="ECO:0000313" key="2">
    <source>
        <dbReference type="Proteomes" id="UP001148662"/>
    </source>
</evidence>
<comment type="caution">
    <text evidence="1">The sequence shown here is derived from an EMBL/GenBank/DDBJ whole genome shotgun (WGS) entry which is preliminary data.</text>
</comment>
<evidence type="ECO:0000313" key="1">
    <source>
        <dbReference type="EMBL" id="KAJ3540374.1"/>
    </source>
</evidence>
<gene>
    <name evidence="1" type="ORF">NM688_g6235</name>
</gene>
<organism evidence="1 2">
    <name type="scientific">Phlebia brevispora</name>
    <dbReference type="NCBI Taxonomy" id="194682"/>
    <lineage>
        <taxon>Eukaryota</taxon>
        <taxon>Fungi</taxon>
        <taxon>Dikarya</taxon>
        <taxon>Basidiomycota</taxon>
        <taxon>Agaricomycotina</taxon>
        <taxon>Agaricomycetes</taxon>
        <taxon>Polyporales</taxon>
        <taxon>Meruliaceae</taxon>
        <taxon>Phlebia</taxon>
    </lineage>
</organism>
<reference evidence="1" key="1">
    <citation type="submission" date="2022-07" db="EMBL/GenBank/DDBJ databases">
        <title>Genome Sequence of Phlebia brevispora.</title>
        <authorList>
            <person name="Buettner E."/>
        </authorList>
    </citation>
    <scope>NUCLEOTIDE SEQUENCE</scope>
    <source>
        <strain evidence="1">MPL23</strain>
    </source>
</reference>
<proteinExistence type="predicted"/>
<name>A0ACC1SIH4_9APHY</name>
<accession>A0ACC1SIH4</accession>
<dbReference type="EMBL" id="JANHOG010001254">
    <property type="protein sequence ID" value="KAJ3540374.1"/>
    <property type="molecule type" value="Genomic_DNA"/>
</dbReference>